<name>A0A7Y0BN30_9SPHN</name>
<dbReference type="FunFam" id="3.40.47.10:FF:000004">
    <property type="entry name" value="3-oxoacyl-[acyl-carrier-protein] synthase 3"/>
    <property type="match status" value="1"/>
</dbReference>
<comment type="subcellular location">
    <subcellularLocation>
        <location evidence="13">Cytoplasm</location>
    </subcellularLocation>
</comment>
<comment type="function">
    <text evidence="13">Catalyzes the condensation reaction of fatty acid synthesis by the addition to an acyl acceptor of two carbons from malonyl-ACP. Catalyzes the first condensation reaction which initiates fatty acid synthesis and may therefore play a role in governing the total rate of fatty acid production. Possesses both acetoacetyl-ACP synthase and acetyl transacylase activities. Its substrate specificity determines the biosynthesis of branched-chain and/or straight-chain of fatty acids.</text>
</comment>
<evidence type="ECO:0000256" key="10">
    <source>
        <dbReference type="ARBA" id="ARBA00023268"/>
    </source>
</evidence>
<dbReference type="Pfam" id="PF08541">
    <property type="entry name" value="ACP_syn_III_C"/>
    <property type="match status" value="1"/>
</dbReference>
<evidence type="ECO:0000256" key="13">
    <source>
        <dbReference type="HAMAP-Rule" id="MF_01815"/>
    </source>
</evidence>
<dbReference type="InterPro" id="IPR013751">
    <property type="entry name" value="ACP_syn_III_N"/>
</dbReference>
<dbReference type="UniPathway" id="UPA00094"/>
<evidence type="ECO:0000313" key="17">
    <source>
        <dbReference type="Proteomes" id="UP000583556"/>
    </source>
</evidence>
<feature type="domain" description="Beta-ketoacyl-[acyl-carrier-protein] synthase III N-terminal" evidence="15">
    <location>
        <begin position="108"/>
        <end position="192"/>
    </location>
</feature>
<gene>
    <name evidence="13" type="primary">fabH</name>
    <name evidence="16" type="ORF">HHL27_03535</name>
</gene>
<keyword evidence="10 13" id="KW-0511">Multifunctional enzyme</keyword>
<dbReference type="PANTHER" id="PTHR34069:SF2">
    <property type="entry name" value="BETA-KETOACYL-[ACYL-CARRIER-PROTEIN] SYNTHASE III"/>
    <property type="match status" value="1"/>
</dbReference>
<evidence type="ECO:0000256" key="9">
    <source>
        <dbReference type="ARBA" id="ARBA00023160"/>
    </source>
</evidence>
<comment type="subunit">
    <text evidence="13">Homodimer.</text>
</comment>
<dbReference type="GO" id="GO:0004315">
    <property type="term" value="F:3-oxoacyl-[acyl-carrier-protein] synthase activity"/>
    <property type="evidence" value="ECO:0007669"/>
    <property type="project" value="InterPro"/>
</dbReference>
<evidence type="ECO:0000313" key="16">
    <source>
        <dbReference type="EMBL" id="NML92746.1"/>
    </source>
</evidence>
<dbReference type="NCBIfam" id="NF006829">
    <property type="entry name" value="PRK09352.1"/>
    <property type="match status" value="1"/>
</dbReference>
<evidence type="ECO:0000259" key="15">
    <source>
        <dbReference type="Pfam" id="PF08545"/>
    </source>
</evidence>
<dbReference type="PANTHER" id="PTHR34069">
    <property type="entry name" value="3-OXOACYL-[ACYL-CARRIER-PROTEIN] SYNTHASE 3"/>
    <property type="match status" value="1"/>
</dbReference>
<evidence type="ECO:0000256" key="11">
    <source>
        <dbReference type="ARBA" id="ARBA00023315"/>
    </source>
</evidence>
<feature type="active site" evidence="13">
    <location>
        <position position="114"/>
    </location>
</feature>
<dbReference type="CDD" id="cd00830">
    <property type="entry name" value="KAS_III"/>
    <property type="match status" value="1"/>
</dbReference>
<dbReference type="InterPro" id="IPR013747">
    <property type="entry name" value="ACP_syn_III_C"/>
</dbReference>
<evidence type="ECO:0000256" key="1">
    <source>
        <dbReference type="ARBA" id="ARBA00005194"/>
    </source>
</evidence>
<keyword evidence="5 13" id="KW-0444">Lipid biosynthesis</keyword>
<keyword evidence="6 13" id="KW-0808">Transferase</keyword>
<keyword evidence="8 13" id="KW-0443">Lipid metabolism</keyword>
<evidence type="ECO:0000256" key="3">
    <source>
        <dbReference type="ARBA" id="ARBA00012333"/>
    </source>
</evidence>
<evidence type="ECO:0000256" key="12">
    <source>
        <dbReference type="ARBA" id="ARBA00051096"/>
    </source>
</evidence>
<feature type="region of interest" description="ACP-binding" evidence="13">
    <location>
        <begin position="253"/>
        <end position="257"/>
    </location>
</feature>
<dbReference type="Proteomes" id="UP000583556">
    <property type="component" value="Unassembled WGS sequence"/>
</dbReference>
<dbReference type="GO" id="GO:0033818">
    <property type="term" value="F:beta-ketoacyl-acyl-carrier-protein synthase III activity"/>
    <property type="evidence" value="ECO:0007669"/>
    <property type="project" value="UniProtKB-UniRule"/>
</dbReference>
<keyword evidence="9 13" id="KW-0275">Fatty acid biosynthesis</keyword>
<organism evidence="16 17">
    <name type="scientific">Novosphingobium olei</name>
    <dbReference type="NCBI Taxonomy" id="2728851"/>
    <lineage>
        <taxon>Bacteria</taxon>
        <taxon>Pseudomonadati</taxon>
        <taxon>Pseudomonadota</taxon>
        <taxon>Alphaproteobacteria</taxon>
        <taxon>Sphingomonadales</taxon>
        <taxon>Sphingomonadaceae</taxon>
        <taxon>Novosphingobium</taxon>
    </lineage>
</organism>
<dbReference type="AlphaFoldDB" id="A0A7Y0BN30"/>
<dbReference type="GO" id="GO:0005737">
    <property type="term" value="C:cytoplasm"/>
    <property type="evidence" value="ECO:0007669"/>
    <property type="project" value="UniProtKB-SubCell"/>
</dbReference>
<keyword evidence="7 13" id="KW-0276">Fatty acid metabolism</keyword>
<keyword evidence="4 13" id="KW-0963">Cytoplasm</keyword>
<proteinExistence type="inferred from homology"/>
<evidence type="ECO:0000256" key="2">
    <source>
        <dbReference type="ARBA" id="ARBA00008642"/>
    </source>
</evidence>
<feature type="domain" description="Beta-ketoacyl-[acyl-carrier-protein] synthase III C-terminal" evidence="14">
    <location>
        <begin position="236"/>
        <end position="324"/>
    </location>
</feature>
<dbReference type="NCBIfam" id="TIGR00747">
    <property type="entry name" value="fabH"/>
    <property type="match status" value="1"/>
</dbReference>
<evidence type="ECO:0000256" key="6">
    <source>
        <dbReference type="ARBA" id="ARBA00022679"/>
    </source>
</evidence>
<sequence>MSVRSVILGSGSALPARLVTNAEMAQMVDTTDEWIVERTGIRQRYIAGEGETTASLATEAARRALEAAGVDARSIDLIVLATATPDQTFPATATIVQDRLGCNGGIAFDVAAVCSGFLYALATADSLLRTGMARRALVIGAETFSRILDWEDRTTCVLFGDGAGALVLEAQEVDENDPNAPGIIASRLHADGAHNELLFVDGGPSTTGTVGKLRMKGREVFRHAVTNLANVLSEVLEASGHAPSDIDWVVPHQANFRILDATARKLSLPIEKVIVTVDRHANTSAASVPLAFDTAVRDGRIGKGDLVMFEAMGGGFTWGASLARF</sequence>
<comment type="caution">
    <text evidence="16">The sequence shown here is derived from an EMBL/GenBank/DDBJ whole genome shotgun (WGS) entry which is preliminary data.</text>
</comment>
<dbReference type="InterPro" id="IPR016039">
    <property type="entry name" value="Thiolase-like"/>
</dbReference>
<feature type="active site" evidence="13">
    <location>
        <position position="252"/>
    </location>
</feature>
<dbReference type="GO" id="GO:0006633">
    <property type="term" value="P:fatty acid biosynthetic process"/>
    <property type="evidence" value="ECO:0007669"/>
    <property type="project" value="UniProtKB-UniRule"/>
</dbReference>
<dbReference type="Pfam" id="PF08545">
    <property type="entry name" value="ACP_syn_III"/>
    <property type="match status" value="1"/>
</dbReference>
<evidence type="ECO:0000259" key="14">
    <source>
        <dbReference type="Pfam" id="PF08541"/>
    </source>
</evidence>
<dbReference type="SUPFAM" id="SSF53901">
    <property type="entry name" value="Thiolase-like"/>
    <property type="match status" value="1"/>
</dbReference>
<dbReference type="EC" id="2.3.1.180" evidence="3 13"/>
<dbReference type="HAMAP" id="MF_01815">
    <property type="entry name" value="FabH"/>
    <property type="match status" value="1"/>
</dbReference>
<evidence type="ECO:0000256" key="5">
    <source>
        <dbReference type="ARBA" id="ARBA00022516"/>
    </source>
</evidence>
<comment type="pathway">
    <text evidence="1 13">Lipid metabolism; fatty acid biosynthesis.</text>
</comment>
<reference evidence="16 17" key="1">
    <citation type="submission" date="2020-04" db="EMBL/GenBank/DDBJ databases">
        <title>Novosphingobium sp. TW-4 isolated from soil.</title>
        <authorList>
            <person name="Dahal R.H."/>
            <person name="Chaudhary D.K."/>
        </authorList>
    </citation>
    <scope>NUCLEOTIDE SEQUENCE [LARGE SCALE GENOMIC DNA]</scope>
    <source>
        <strain evidence="16 17">TW-4</strain>
    </source>
</reference>
<dbReference type="EMBL" id="JABBGM010000001">
    <property type="protein sequence ID" value="NML92746.1"/>
    <property type="molecule type" value="Genomic_DNA"/>
</dbReference>
<feature type="active site" evidence="13">
    <location>
        <position position="282"/>
    </location>
</feature>
<dbReference type="RefSeq" id="WP_169491955.1">
    <property type="nucleotide sequence ID" value="NZ_JABBGM010000001.1"/>
</dbReference>
<dbReference type="Gene3D" id="3.40.47.10">
    <property type="match status" value="1"/>
</dbReference>
<evidence type="ECO:0000256" key="4">
    <source>
        <dbReference type="ARBA" id="ARBA00022490"/>
    </source>
</evidence>
<protein>
    <recommendedName>
        <fullName evidence="3 13">Beta-ketoacyl-[acyl-carrier-protein] synthase III</fullName>
        <shortName evidence="13">Beta-ketoacyl-ACP synthase III</shortName>
        <shortName evidence="13">KAS III</shortName>
        <ecNumber evidence="3 13">2.3.1.180</ecNumber>
    </recommendedName>
    <alternativeName>
        <fullName evidence="13">3-oxoacyl-[acyl-carrier-protein] synthase 3</fullName>
    </alternativeName>
    <alternativeName>
        <fullName evidence="13">3-oxoacyl-[acyl-carrier-protein] synthase III</fullName>
    </alternativeName>
</protein>
<dbReference type="GO" id="GO:0044550">
    <property type="term" value="P:secondary metabolite biosynthetic process"/>
    <property type="evidence" value="ECO:0007669"/>
    <property type="project" value="TreeGrafter"/>
</dbReference>
<comment type="catalytic activity">
    <reaction evidence="12">
        <text>malonyl-[ACP] + acetyl-CoA + H(+) = 3-oxobutanoyl-[ACP] + CO2 + CoA</text>
        <dbReference type="Rhea" id="RHEA:12080"/>
        <dbReference type="Rhea" id="RHEA-COMP:9623"/>
        <dbReference type="Rhea" id="RHEA-COMP:9625"/>
        <dbReference type="ChEBI" id="CHEBI:15378"/>
        <dbReference type="ChEBI" id="CHEBI:16526"/>
        <dbReference type="ChEBI" id="CHEBI:57287"/>
        <dbReference type="ChEBI" id="CHEBI:57288"/>
        <dbReference type="ChEBI" id="CHEBI:78449"/>
        <dbReference type="ChEBI" id="CHEBI:78450"/>
        <dbReference type="EC" id="2.3.1.180"/>
    </reaction>
    <physiologicalReaction direction="left-to-right" evidence="12">
        <dbReference type="Rhea" id="RHEA:12081"/>
    </physiologicalReaction>
</comment>
<keyword evidence="17" id="KW-1185">Reference proteome</keyword>
<evidence type="ECO:0000256" key="7">
    <source>
        <dbReference type="ARBA" id="ARBA00022832"/>
    </source>
</evidence>
<accession>A0A7Y0BN30</accession>
<comment type="similarity">
    <text evidence="2 13">Belongs to the thiolase-like superfamily. FabH family.</text>
</comment>
<evidence type="ECO:0000256" key="8">
    <source>
        <dbReference type="ARBA" id="ARBA00023098"/>
    </source>
</evidence>
<dbReference type="InterPro" id="IPR004655">
    <property type="entry name" value="FabH"/>
</dbReference>
<keyword evidence="11 13" id="KW-0012">Acyltransferase</keyword>
<comment type="domain">
    <text evidence="13">The last Arg residue of the ACP-binding site is essential for the weak association between ACP/AcpP and FabH.</text>
</comment>